<protein>
    <recommendedName>
        <fullName evidence="11">Transporter</fullName>
    </recommendedName>
</protein>
<keyword evidence="7" id="KW-0998">Cell outer membrane</keyword>
<keyword evidence="3" id="KW-0813">Transport</keyword>
<dbReference type="InterPro" id="IPR051906">
    <property type="entry name" value="TolC-like"/>
</dbReference>
<evidence type="ECO:0000313" key="10">
    <source>
        <dbReference type="Proteomes" id="UP000027997"/>
    </source>
</evidence>
<dbReference type="STRING" id="305900.GV64_24430"/>
<keyword evidence="4" id="KW-1134">Transmembrane beta strand</keyword>
<evidence type="ECO:0000256" key="3">
    <source>
        <dbReference type="ARBA" id="ARBA00022448"/>
    </source>
</evidence>
<dbReference type="PANTHER" id="PTHR30026">
    <property type="entry name" value="OUTER MEMBRANE PROTEIN TOLC"/>
    <property type="match status" value="1"/>
</dbReference>
<dbReference type="EMBL" id="JOJP01000001">
    <property type="protein sequence ID" value="KEI73451.1"/>
    <property type="molecule type" value="Genomic_DNA"/>
</dbReference>
<sequence length="421" mass="47887">MKLKCLVGVSSLLFLVPTHALTLTEAVERALEFNPIVKSLGASVDVNKARLSQSYSDYQPSITWQAEAGKTRSTGNKWQDKTKSTVMLNQVLYDFGRISNTVDSRKHKLTAAEHTFSDGSEKLALITTKAYLEILKLEEVIDFIEENIAFYKRFLGILETRNEAGAASKSDVQRLTSLSQNAELELIQYKTDLTFARKTFKSLTGIEPDNLTTPVLDGIVIEHSLEQLVAFAISKSYQIQALKANINSAEENRDKAKSDLYPSFGIKLETSREHSLDTSETWKTTESGLVTMTYKLWDGFKTRRKVDESNARVMQAEYRLREAALTLEKKVEEAYSSTLKLMDEKVVNDRAMETNREIVDLYYKEFELGEKTLLDITTAQGDYHISRIQSAVFQYDFYKSVLDIRFYLNDVINTIRSLQDS</sequence>
<organism evidence="9 10">
    <name type="scientific">Endozoicomonas elysicola</name>
    <dbReference type="NCBI Taxonomy" id="305900"/>
    <lineage>
        <taxon>Bacteria</taxon>
        <taxon>Pseudomonadati</taxon>
        <taxon>Pseudomonadota</taxon>
        <taxon>Gammaproteobacteria</taxon>
        <taxon>Oceanospirillales</taxon>
        <taxon>Endozoicomonadaceae</taxon>
        <taxon>Endozoicomonas</taxon>
    </lineage>
</organism>
<dbReference type="RefSeq" id="WP_020582431.1">
    <property type="nucleotide sequence ID" value="NZ_JOJP01000001.1"/>
</dbReference>
<dbReference type="eggNOG" id="COG1538">
    <property type="taxonomic scope" value="Bacteria"/>
</dbReference>
<evidence type="ECO:0000256" key="7">
    <source>
        <dbReference type="ARBA" id="ARBA00023237"/>
    </source>
</evidence>
<dbReference type="PANTHER" id="PTHR30026:SF22">
    <property type="entry name" value="OUTER MEMBRANE EFFLUX PROTEIN"/>
    <property type="match status" value="1"/>
</dbReference>
<dbReference type="Proteomes" id="UP000027997">
    <property type="component" value="Unassembled WGS sequence"/>
</dbReference>
<gene>
    <name evidence="9" type="ORF">GV64_24430</name>
</gene>
<comment type="similarity">
    <text evidence="2">Belongs to the outer membrane factor (OMF) (TC 1.B.17) family.</text>
</comment>
<dbReference type="GO" id="GO:0009279">
    <property type="term" value="C:cell outer membrane"/>
    <property type="evidence" value="ECO:0007669"/>
    <property type="project" value="UniProtKB-SubCell"/>
</dbReference>
<dbReference type="Gene3D" id="1.20.1600.10">
    <property type="entry name" value="Outer membrane efflux proteins (OEP)"/>
    <property type="match status" value="1"/>
</dbReference>
<dbReference type="GO" id="GO:0015562">
    <property type="term" value="F:efflux transmembrane transporter activity"/>
    <property type="evidence" value="ECO:0007669"/>
    <property type="project" value="InterPro"/>
</dbReference>
<keyword evidence="8" id="KW-0732">Signal</keyword>
<evidence type="ECO:0000256" key="6">
    <source>
        <dbReference type="ARBA" id="ARBA00023136"/>
    </source>
</evidence>
<dbReference type="SUPFAM" id="SSF56954">
    <property type="entry name" value="Outer membrane efflux proteins (OEP)"/>
    <property type="match status" value="1"/>
</dbReference>
<reference evidence="9 10" key="1">
    <citation type="submission" date="2014-06" db="EMBL/GenBank/DDBJ databases">
        <title>Whole Genome Sequences of Three Symbiotic Endozoicomonas Bacteria.</title>
        <authorList>
            <person name="Neave M.J."/>
            <person name="Apprill A."/>
            <person name="Voolstra C.R."/>
        </authorList>
    </citation>
    <scope>NUCLEOTIDE SEQUENCE [LARGE SCALE GENOMIC DNA]</scope>
    <source>
        <strain evidence="9 10">DSM 22380</strain>
    </source>
</reference>
<evidence type="ECO:0000313" key="9">
    <source>
        <dbReference type="EMBL" id="KEI73451.1"/>
    </source>
</evidence>
<evidence type="ECO:0000256" key="5">
    <source>
        <dbReference type="ARBA" id="ARBA00022692"/>
    </source>
</evidence>
<dbReference type="GO" id="GO:1990281">
    <property type="term" value="C:efflux pump complex"/>
    <property type="evidence" value="ECO:0007669"/>
    <property type="project" value="TreeGrafter"/>
</dbReference>
<keyword evidence="6" id="KW-0472">Membrane</keyword>
<evidence type="ECO:0008006" key="11">
    <source>
        <dbReference type="Google" id="ProtNLM"/>
    </source>
</evidence>
<evidence type="ECO:0000256" key="1">
    <source>
        <dbReference type="ARBA" id="ARBA00004442"/>
    </source>
</evidence>
<name>A0A081KH25_9GAMM</name>
<dbReference type="GO" id="GO:0015288">
    <property type="term" value="F:porin activity"/>
    <property type="evidence" value="ECO:0007669"/>
    <property type="project" value="TreeGrafter"/>
</dbReference>
<keyword evidence="10" id="KW-1185">Reference proteome</keyword>
<comment type="caution">
    <text evidence="9">The sequence shown here is derived from an EMBL/GenBank/DDBJ whole genome shotgun (WGS) entry which is preliminary data.</text>
</comment>
<evidence type="ECO:0000256" key="2">
    <source>
        <dbReference type="ARBA" id="ARBA00007613"/>
    </source>
</evidence>
<feature type="chain" id="PRO_5001758907" description="Transporter" evidence="8">
    <location>
        <begin position="21"/>
        <end position="421"/>
    </location>
</feature>
<dbReference type="AlphaFoldDB" id="A0A081KH25"/>
<evidence type="ECO:0000256" key="8">
    <source>
        <dbReference type="SAM" id="SignalP"/>
    </source>
</evidence>
<feature type="signal peptide" evidence="8">
    <location>
        <begin position="1"/>
        <end position="20"/>
    </location>
</feature>
<evidence type="ECO:0000256" key="4">
    <source>
        <dbReference type="ARBA" id="ARBA00022452"/>
    </source>
</evidence>
<comment type="subcellular location">
    <subcellularLocation>
        <location evidence="1">Cell outer membrane</location>
    </subcellularLocation>
</comment>
<dbReference type="Pfam" id="PF02321">
    <property type="entry name" value="OEP"/>
    <property type="match status" value="2"/>
</dbReference>
<proteinExistence type="inferred from homology"/>
<dbReference type="InterPro" id="IPR003423">
    <property type="entry name" value="OMP_efflux"/>
</dbReference>
<accession>A0A081KH25</accession>
<keyword evidence="5" id="KW-0812">Transmembrane</keyword>